<evidence type="ECO:0000313" key="3">
    <source>
        <dbReference type="EMBL" id="GAA4439141.1"/>
    </source>
</evidence>
<sequence>MRTEGPAGSFFSLTGSHSRLLLVLFCAFAGILPVQGQKTEKKKKTETENAAATQKTSSLRSEEELVIEGMKYMVRGETDRALAIFEELAGQAPQSATAHYLLATAQIKLNKPDGIESAKRAYALDKSNVYFGKFLAENLATQKKYKEAAVVYEEILKIDPNNLQYNMELAAVYFFSDELEKAISAYDRLEKNIGVTEEISKEKQKLYLRQNKLDKAIDEAKKLIDSDPGESYYYVELAELYSANNMLDKATPVLQEALRINPDEAQAHLLLADIYRRNGETEKCNRELQLVFSNPNFDLSPKIMVMKGYLAMLKANDDRSDAIHLLKLLIETHPNEPNLYAWYGDLLVQTNQKQKARDSYAKAARLNGSTYEVWAALLQMDLELGDFDSLLVHSENALEVFPNQGVFWFFNGTANLVKKSYQEAVSALEESKKLVNSNPTMQKHIYAQLGDAYNGVKAHEKSDEAYEFVLKADPENDHVLNNYSYFLSLRKEKLDKANEMSAKLVKKYPGNATYLDTHAWVLYMQKDYQGAKTYLEKALQDPKNISATILEHYGDVLSKLGERDRAIQQWKKAREMGEKSANIDKKIASGTVYD</sequence>
<dbReference type="RefSeq" id="WP_345028647.1">
    <property type="nucleotide sequence ID" value="NZ_BAABEY010000020.1"/>
</dbReference>
<dbReference type="Pfam" id="PF13432">
    <property type="entry name" value="TPR_16"/>
    <property type="match status" value="1"/>
</dbReference>
<dbReference type="PANTHER" id="PTHR12558">
    <property type="entry name" value="CELL DIVISION CYCLE 16,23,27"/>
    <property type="match status" value="1"/>
</dbReference>
<dbReference type="SUPFAM" id="SSF81901">
    <property type="entry name" value="HCP-like"/>
    <property type="match status" value="2"/>
</dbReference>
<feature type="region of interest" description="Disordered" evidence="2">
    <location>
        <begin position="38"/>
        <end position="57"/>
    </location>
</feature>
<dbReference type="PANTHER" id="PTHR12558:SF13">
    <property type="entry name" value="CELL DIVISION CYCLE PROTEIN 27 HOMOLOG"/>
    <property type="match status" value="1"/>
</dbReference>
<accession>A0ABP8LYQ4</accession>
<evidence type="ECO:0000313" key="4">
    <source>
        <dbReference type="Proteomes" id="UP001501508"/>
    </source>
</evidence>
<comment type="caution">
    <text evidence="3">The sequence shown here is derived from an EMBL/GenBank/DDBJ whole genome shotgun (WGS) entry which is preliminary data.</text>
</comment>
<keyword evidence="4" id="KW-1185">Reference proteome</keyword>
<dbReference type="InterPro" id="IPR011990">
    <property type="entry name" value="TPR-like_helical_dom_sf"/>
</dbReference>
<dbReference type="EMBL" id="BAABEY010000020">
    <property type="protein sequence ID" value="GAA4439141.1"/>
    <property type="molecule type" value="Genomic_DNA"/>
</dbReference>
<gene>
    <name evidence="3" type="ORF">GCM10023091_20920</name>
</gene>
<dbReference type="PROSITE" id="PS50005">
    <property type="entry name" value="TPR"/>
    <property type="match status" value="3"/>
</dbReference>
<feature type="repeat" description="TPR" evidence="1">
    <location>
        <begin position="443"/>
        <end position="476"/>
    </location>
</feature>
<dbReference type="Proteomes" id="UP001501508">
    <property type="component" value="Unassembled WGS sequence"/>
</dbReference>
<protein>
    <submittedName>
        <fullName evidence="3">Tetratricopeptide repeat protein</fullName>
    </submittedName>
</protein>
<dbReference type="InterPro" id="IPR019734">
    <property type="entry name" value="TPR_rpt"/>
</dbReference>
<keyword evidence="1" id="KW-0802">TPR repeat</keyword>
<evidence type="ECO:0000256" key="1">
    <source>
        <dbReference type="PROSITE-ProRule" id="PRU00339"/>
    </source>
</evidence>
<feature type="repeat" description="TPR" evidence="1">
    <location>
        <begin position="547"/>
        <end position="580"/>
    </location>
</feature>
<reference evidence="4" key="1">
    <citation type="journal article" date="2019" name="Int. J. Syst. Evol. Microbiol.">
        <title>The Global Catalogue of Microorganisms (GCM) 10K type strain sequencing project: providing services to taxonomists for standard genome sequencing and annotation.</title>
        <authorList>
            <consortium name="The Broad Institute Genomics Platform"/>
            <consortium name="The Broad Institute Genome Sequencing Center for Infectious Disease"/>
            <person name="Wu L."/>
            <person name="Ma J."/>
        </authorList>
    </citation>
    <scope>NUCLEOTIDE SEQUENCE [LARGE SCALE GENOMIC DNA]</scope>
    <source>
        <strain evidence="4">JCM 31920</strain>
    </source>
</reference>
<dbReference type="Pfam" id="PF14559">
    <property type="entry name" value="TPR_19"/>
    <property type="match status" value="2"/>
</dbReference>
<organism evidence="3 4">
    <name type="scientific">Ravibacter arvi</name>
    <dbReference type="NCBI Taxonomy" id="2051041"/>
    <lineage>
        <taxon>Bacteria</taxon>
        <taxon>Pseudomonadati</taxon>
        <taxon>Bacteroidota</taxon>
        <taxon>Cytophagia</taxon>
        <taxon>Cytophagales</taxon>
        <taxon>Spirosomataceae</taxon>
        <taxon>Ravibacter</taxon>
    </lineage>
</organism>
<proteinExistence type="predicted"/>
<feature type="repeat" description="TPR" evidence="1">
    <location>
        <begin position="231"/>
        <end position="264"/>
    </location>
</feature>
<dbReference type="SUPFAM" id="SSF48452">
    <property type="entry name" value="TPR-like"/>
    <property type="match status" value="1"/>
</dbReference>
<name>A0ABP8LYQ4_9BACT</name>
<dbReference type="SMART" id="SM00028">
    <property type="entry name" value="TPR"/>
    <property type="match status" value="9"/>
</dbReference>
<dbReference type="Pfam" id="PF13181">
    <property type="entry name" value="TPR_8"/>
    <property type="match status" value="1"/>
</dbReference>
<dbReference type="Gene3D" id="1.25.40.10">
    <property type="entry name" value="Tetratricopeptide repeat domain"/>
    <property type="match status" value="5"/>
</dbReference>
<evidence type="ECO:0000256" key="2">
    <source>
        <dbReference type="SAM" id="MobiDB-lite"/>
    </source>
</evidence>